<comment type="caution">
    <text evidence="8">The sequence shown here is derived from an EMBL/GenBank/DDBJ whole genome shotgun (WGS) entry which is preliminary data.</text>
</comment>
<dbReference type="InterPro" id="IPR035899">
    <property type="entry name" value="DBL_dom_sf"/>
</dbReference>
<dbReference type="GO" id="GO:0005085">
    <property type="term" value="F:guanyl-nucleotide exchange factor activity"/>
    <property type="evidence" value="ECO:0007669"/>
    <property type="project" value="UniProtKB-KW"/>
</dbReference>
<dbReference type="InterPro" id="IPR001251">
    <property type="entry name" value="CRAL-TRIO_dom"/>
</dbReference>
<protein>
    <submittedName>
        <fullName evidence="8">MCF2L factor</fullName>
    </submittedName>
</protein>
<dbReference type="Proteomes" id="UP000527232">
    <property type="component" value="Unassembled WGS sequence"/>
</dbReference>
<evidence type="ECO:0000259" key="7">
    <source>
        <dbReference type="PROSITE" id="PS50191"/>
    </source>
</evidence>
<evidence type="ECO:0000256" key="4">
    <source>
        <dbReference type="SAM" id="MobiDB-lite"/>
    </source>
</evidence>
<dbReference type="SUPFAM" id="SSF52087">
    <property type="entry name" value="CRAL/TRIO domain"/>
    <property type="match status" value="1"/>
</dbReference>
<evidence type="ECO:0000256" key="1">
    <source>
        <dbReference type="ARBA" id="ARBA00022553"/>
    </source>
</evidence>
<dbReference type="PANTHER" id="PTHR22826">
    <property type="entry name" value="RHO GUANINE EXCHANGE FACTOR-RELATED"/>
    <property type="match status" value="1"/>
</dbReference>
<dbReference type="SMART" id="SM00150">
    <property type="entry name" value="SPEC"/>
    <property type="match status" value="1"/>
</dbReference>
<dbReference type="SMART" id="SM00325">
    <property type="entry name" value="RhoGEF"/>
    <property type="match status" value="1"/>
</dbReference>
<dbReference type="AlphaFoldDB" id="A0A7K9M360"/>
<feature type="region of interest" description="Disordered" evidence="4">
    <location>
        <begin position="502"/>
        <end position="531"/>
    </location>
</feature>
<feature type="non-terminal residue" evidence="8">
    <location>
        <position position="899"/>
    </location>
</feature>
<dbReference type="InterPro" id="IPR055251">
    <property type="entry name" value="SOS1_NGEF_PH"/>
</dbReference>
<dbReference type="GO" id="GO:0035556">
    <property type="term" value="P:intracellular signal transduction"/>
    <property type="evidence" value="ECO:0007669"/>
    <property type="project" value="InterPro"/>
</dbReference>
<dbReference type="Pfam" id="PF00621">
    <property type="entry name" value="RhoGEF"/>
    <property type="match status" value="1"/>
</dbReference>
<dbReference type="Gene3D" id="1.20.900.10">
    <property type="entry name" value="Dbl homology (DH) domain"/>
    <property type="match status" value="1"/>
</dbReference>
<feature type="domain" description="DH" evidence="6">
    <location>
        <begin position="577"/>
        <end position="758"/>
    </location>
</feature>
<proteinExistence type="inferred from homology"/>
<dbReference type="CDD" id="cd00170">
    <property type="entry name" value="SEC14"/>
    <property type="match status" value="1"/>
</dbReference>
<dbReference type="PROSITE" id="PS50003">
    <property type="entry name" value="PH_DOMAIN"/>
    <property type="match status" value="1"/>
</dbReference>
<dbReference type="InterPro" id="IPR001849">
    <property type="entry name" value="PH_domain"/>
</dbReference>
<dbReference type="GO" id="GO:0005737">
    <property type="term" value="C:cytoplasm"/>
    <property type="evidence" value="ECO:0007669"/>
    <property type="project" value="TreeGrafter"/>
</dbReference>
<dbReference type="InterPro" id="IPR018159">
    <property type="entry name" value="Spectrin/alpha-actinin"/>
</dbReference>
<dbReference type="Gene3D" id="1.20.58.60">
    <property type="match status" value="1"/>
</dbReference>
<dbReference type="InterPro" id="IPR000219">
    <property type="entry name" value="DH_dom"/>
</dbReference>
<feature type="domain" description="PH" evidence="5">
    <location>
        <begin position="770"/>
        <end position="892"/>
    </location>
</feature>
<dbReference type="Pfam" id="PF23289">
    <property type="entry name" value="Spectrin_5"/>
    <property type="match status" value="1"/>
</dbReference>
<dbReference type="PROSITE" id="PS00741">
    <property type="entry name" value="DH_1"/>
    <property type="match status" value="1"/>
</dbReference>
<dbReference type="SUPFAM" id="SSF50729">
    <property type="entry name" value="PH domain-like"/>
    <property type="match status" value="1"/>
</dbReference>
<dbReference type="SUPFAM" id="SSF48065">
    <property type="entry name" value="DBL homology domain (DH-domain)"/>
    <property type="match status" value="1"/>
</dbReference>
<evidence type="ECO:0000256" key="3">
    <source>
        <dbReference type="ARBA" id="ARBA00049987"/>
    </source>
</evidence>
<dbReference type="CDD" id="cd00176">
    <property type="entry name" value="SPEC"/>
    <property type="match status" value="1"/>
</dbReference>
<dbReference type="EMBL" id="VWZR01004457">
    <property type="protein sequence ID" value="NXH68745.1"/>
    <property type="molecule type" value="Genomic_DNA"/>
</dbReference>
<dbReference type="Gene3D" id="2.30.29.30">
    <property type="entry name" value="Pleckstrin-homology domain (PH domain)/Phosphotyrosine-binding domain (PTB)"/>
    <property type="match status" value="1"/>
</dbReference>
<evidence type="ECO:0000256" key="2">
    <source>
        <dbReference type="ARBA" id="ARBA00022658"/>
    </source>
</evidence>
<dbReference type="InterPro" id="IPR051336">
    <property type="entry name" value="RhoGEF_Guanine_NuclExch_SF"/>
</dbReference>
<accession>A0A7K9M360</accession>
<dbReference type="InterPro" id="IPR011993">
    <property type="entry name" value="PH-like_dom_sf"/>
</dbReference>
<feature type="non-terminal residue" evidence="8">
    <location>
        <position position="1"/>
    </location>
</feature>
<dbReference type="Pfam" id="PF22697">
    <property type="entry name" value="SOS1_NGEF_PH"/>
    <property type="match status" value="1"/>
</dbReference>
<reference evidence="8 9" key="1">
    <citation type="submission" date="2019-09" db="EMBL/GenBank/DDBJ databases">
        <title>Bird 10,000 Genomes (B10K) Project - Family phase.</title>
        <authorList>
            <person name="Zhang G."/>
        </authorList>
    </citation>
    <scope>NUCLEOTIDE SEQUENCE [LARGE SCALE GENOMIC DNA]</scope>
    <source>
        <strain evidence="8">B10K-DU-001-32</strain>
        <tissue evidence="8">Muscle</tissue>
    </source>
</reference>
<evidence type="ECO:0000313" key="9">
    <source>
        <dbReference type="Proteomes" id="UP000527232"/>
    </source>
</evidence>
<dbReference type="InterPro" id="IPR056466">
    <property type="entry name" value="Spectrin_DBS"/>
</dbReference>
<dbReference type="PROSITE" id="PS50010">
    <property type="entry name" value="DH_2"/>
    <property type="match status" value="1"/>
</dbReference>
<sequence length="899" mass="102696">TDEIMQQEIRPLVAVDIIEQLHRQFAILSGGRGKDGAPIITFPEFAGFSDIPDEDFLNVVTYLTSIPSLEAASIGFIIIIDRRRDKWSAVKASLTRIAGAFPGNLQLVFVLRPSRFIQRTIADIGIKLYRDDFKMKVPIIMLNSVSDLHGYIDKSQLTRELGGTLEYGHSQWIHHRTAIENFAMTVKTTAQMLQTFGTDLAETELPNDVQCTEELLSAHTDHHSKLKDELKLAVKQGATLLTCIREPVTRSANSKLSPDELENVATVERLLAQLDETEKAFDQFWTKHHLKLEQCLQLRHFEHDFREVKLALDNLMEAQAGFADIGDSVTRVEHLLREQKQLEDKGQEPLEKAQSLALHGEQLIQNNHYAVDSIRPKCVELRRICDDFTNETKKKYDILGKSLELHKQLDKASQWCEAGIYLLASQAVDKCQSQEGAETALVEIEKFLGTAKEHQLSNPKEFYNQFDMILTPEIKANAQRILQKLEDVQEMFDKRQVSLKKLAAKQTRPVQPVAPHPESSPKRASPKTTRPAGVVATSSFSFTIGLRKKSAGVKEHLGHLQTSARTVNTMTVSLSQCKNHIINELIETERVYVEELQSIIEGYASEMDNPNLVHLIPSALQNKKEILFGNLPEIYEFHNRQIFLKEIENCIENPELLARCFLKRKEDLQIYEKYCQNKPRSEALWRQCGDSIFFQECQRKLDHKLSLDAYLLKPVQRITKYQLLLKEMLKCSKNSEGTAELEEALATMLDIIKSVNDSMHQIAITGYEGDVSELGKLLMQGSFNVWTDHKKGHNKVKDLARFKPMQRHLFLYTKMLLFCKKREENTDGHEKTASYSFKNSLKMSTVGITENVKGDNKKFEIWYNGREEVYIIQASSVELKNTWISEIRKVLTGQLEACR</sequence>
<dbReference type="CDD" id="cd00160">
    <property type="entry name" value="RhoGEF"/>
    <property type="match status" value="1"/>
</dbReference>
<organism evidence="8 9">
    <name type="scientific">Oceanodroma tethys</name>
    <name type="common">Wedge-rumped storm-petrel</name>
    <name type="synonym">Hydrobates tethys</name>
    <dbReference type="NCBI Taxonomy" id="79633"/>
    <lineage>
        <taxon>Eukaryota</taxon>
        <taxon>Metazoa</taxon>
        <taxon>Chordata</taxon>
        <taxon>Craniata</taxon>
        <taxon>Vertebrata</taxon>
        <taxon>Euteleostomi</taxon>
        <taxon>Archelosauria</taxon>
        <taxon>Archosauria</taxon>
        <taxon>Dinosauria</taxon>
        <taxon>Saurischia</taxon>
        <taxon>Theropoda</taxon>
        <taxon>Coelurosauria</taxon>
        <taxon>Aves</taxon>
        <taxon>Neognathae</taxon>
        <taxon>Neoaves</taxon>
        <taxon>Aequornithes</taxon>
        <taxon>Procellariiformes</taxon>
        <taxon>Hydrobatidae</taxon>
        <taxon>Oceanodroma</taxon>
    </lineage>
</organism>
<comment type="similarity">
    <text evidence="3">Belongs to the MCF2 family.</text>
</comment>
<gene>
    <name evidence="8" type="primary">Mcf2l_2</name>
    <name evidence="8" type="ORF">HYDTET_R03285</name>
</gene>
<feature type="domain" description="CRAL-TRIO" evidence="7">
    <location>
        <begin position="1"/>
        <end position="169"/>
    </location>
</feature>
<dbReference type="InterPro" id="IPR001331">
    <property type="entry name" value="GDS_CDC24_CS"/>
</dbReference>
<dbReference type="InterPro" id="IPR036865">
    <property type="entry name" value="CRAL-TRIO_dom_sf"/>
</dbReference>
<evidence type="ECO:0000259" key="5">
    <source>
        <dbReference type="PROSITE" id="PS50003"/>
    </source>
</evidence>
<keyword evidence="9" id="KW-1185">Reference proteome</keyword>
<dbReference type="OrthoDB" id="10004999at2759"/>
<dbReference type="Pfam" id="PF13716">
    <property type="entry name" value="CRAL_TRIO_2"/>
    <property type="match status" value="1"/>
</dbReference>
<dbReference type="PROSITE" id="PS50191">
    <property type="entry name" value="CRAL_TRIO"/>
    <property type="match status" value="1"/>
</dbReference>
<dbReference type="SUPFAM" id="SSF46966">
    <property type="entry name" value="Spectrin repeat"/>
    <property type="match status" value="1"/>
</dbReference>
<dbReference type="FunFam" id="2.30.29.30:FF:000078">
    <property type="entry name" value="Guanine nucleotide exchange factor DBS"/>
    <property type="match status" value="1"/>
</dbReference>
<name>A0A7K9M360_OCETE</name>
<dbReference type="SMART" id="SM00516">
    <property type="entry name" value="SEC14"/>
    <property type="match status" value="1"/>
</dbReference>
<evidence type="ECO:0000313" key="8">
    <source>
        <dbReference type="EMBL" id="NXH68745.1"/>
    </source>
</evidence>
<dbReference type="SMART" id="SM00233">
    <property type="entry name" value="PH"/>
    <property type="match status" value="1"/>
</dbReference>
<keyword evidence="1" id="KW-0597">Phosphoprotein</keyword>
<keyword evidence="2" id="KW-0344">Guanine-nucleotide releasing factor</keyword>
<dbReference type="PANTHER" id="PTHR22826:SF201">
    <property type="entry name" value="GUANINE NUCLEOTIDE EXCHANGE FACTOR MCF2L2-RELATED"/>
    <property type="match status" value="1"/>
</dbReference>
<evidence type="ECO:0000259" key="6">
    <source>
        <dbReference type="PROSITE" id="PS50010"/>
    </source>
</evidence>